<protein>
    <submittedName>
        <fullName evidence="1">Uncharacterized protein</fullName>
    </submittedName>
</protein>
<proteinExistence type="predicted"/>
<reference evidence="1 2" key="1">
    <citation type="submission" date="2019-01" db="EMBL/GenBank/DDBJ databases">
        <title>A draft genome assembly of the solar-powered sea slug Elysia chlorotica.</title>
        <authorList>
            <person name="Cai H."/>
            <person name="Li Q."/>
            <person name="Fang X."/>
            <person name="Li J."/>
            <person name="Curtis N.E."/>
            <person name="Altenburger A."/>
            <person name="Shibata T."/>
            <person name="Feng M."/>
            <person name="Maeda T."/>
            <person name="Schwartz J.A."/>
            <person name="Shigenobu S."/>
            <person name="Lundholm N."/>
            <person name="Nishiyama T."/>
            <person name="Yang H."/>
            <person name="Hasebe M."/>
            <person name="Li S."/>
            <person name="Pierce S.K."/>
            <person name="Wang J."/>
        </authorList>
    </citation>
    <scope>NUCLEOTIDE SEQUENCE [LARGE SCALE GENOMIC DNA]</scope>
    <source>
        <strain evidence="1">EC2010</strain>
        <tissue evidence="1">Whole organism of an adult</tissue>
    </source>
</reference>
<feature type="non-terminal residue" evidence="1">
    <location>
        <position position="1"/>
    </location>
</feature>
<dbReference type="EMBL" id="RQTK01000210">
    <property type="protein sequence ID" value="RUS84300.1"/>
    <property type="molecule type" value="Genomic_DNA"/>
</dbReference>
<evidence type="ECO:0000313" key="2">
    <source>
        <dbReference type="Proteomes" id="UP000271974"/>
    </source>
</evidence>
<gene>
    <name evidence="1" type="ORF">EGW08_007944</name>
</gene>
<dbReference type="Proteomes" id="UP000271974">
    <property type="component" value="Unassembled WGS sequence"/>
</dbReference>
<organism evidence="1 2">
    <name type="scientific">Elysia chlorotica</name>
    <name type="common">Eastern emerald elysia</name>
    <name type="synonym">Sea slug</name>
    <dbReference type="NCBI Taxonomy" id="188477"/>
    <lineage>
        <taxon>Eukaryota</taxon>
        <taxon>Metazoa</taxon>
        <taxon>Spiralia</taxon>
        <taxon>Lophotrochozoa</taxon>
        <taxon>Mollusca</taxon>
        <taxon>Gastropoda</taxon>
        <taxon>Heterobranchia</taxon>
        <taxon>Euthyneura</taxon>
        <taxon>Panpulmonata</taxon>
        <taxon>Sacoglossa</taxon>
        <taxon>Placobranchoidea</taxon>
        <taxon>Plakobranchidae</taxon>
        <taxon>Elysia</taxon>
    </lineage>
</organism>
<keyword evidence="2" id="KW-1185">Reference proteome</keyword>
<accession>A0A3S1BMK5</accession>
<sequence length="110" mass="12045">LQGTLLIERLRGIDDLMGICQGTEVKVILGVHARRDVDVELEKLQDLFALPASHLHVVHLDVLEYLAEVDVPDSLVVPDFGGEDDGAQHHALPVARVDVDLRVGQQALQV</sequence>
<dbReference type="AlphaFoldDB" id="A0A3S1BMK5"/>
<evidence type="ECO:0000313" key="1">
    <source>
        <dbReference type="EMBL" id="RUS84300.1"/>
    </source>
</evidence>
<feature type="non-terminal residue" evidence="1">
    <location>
        <position position="110"/>
    </location>
</feature>
<name>A0A3S1BMK5_ELYCH</name>
<comment type="caution">
    <text evidence="1">The sequence shown here is derived from an EMBL/GenBank/DDBJ whole genome shotgun (WGS) entry which is preliminary data.</text>
</comment>
<dbReference type="OrthoDB" id="8987630at2759"/>